<dbReference type="InterPro" id="IPR004358">
    <property type="entry name" value="Sig_transdc_His_kin-like_C"/>
</dbReference>
<dbReference type="PROSITE" id="PS50112">
    <property type="entry name" value="PAS"/>
    <property type="match status" value="1"/>
</dbReference>
<dbReference type="InterPro" id="IPR035965">
    <property type="entry name" value="PAS-like_dom_sf"/>
</dbReference>
<dbReference type="InterPro" id="IPR036097">
    <property type="entry name" value="HisK_dim/P_sf"/>
</dbReference>
<keyword evidence="7 12" id="KW-0067">ATP-binding</keyword>
<sequence length="576" mass="64467">MAGNLFPQTVLDANTLLEARPEGMALVDTEARFVYVNPAYVRLLKEVFNLTVGPGSRHQYVLPNSQRAWASDLYQRALSGKKFTVDFSRTCPEGGVCTFERSFSPVYHNERVAGFSEVIRDVTVERRREADLRRAYDLLEKQITARTNSYQEYNAILAQEIIERQQAEEDLLESGERLSQILQASSIPTFVIDENHTITHWNKACAVMTGLSASEMVGTQYQWKAFYLYQRPILADLVLNGASEEHIAKFYNGKYRPSSLVKGAYEVEDFFDFGHVSKWLFFTAAPIKNLAGDIIGAIETLQDVTDRKHMEDEVRRMNDVLEARVAERTTQLTRTYEQLLHAEKFSAVGKLAASIAHEFGNPIIGIRNFLQGLRKYVKLEKGDAEMLDVAIAECVRVKDLISTLQDFNRPTTGKVASVDLHRIIEELLLLGKKKLSDRHIQVERNFSPNLPNIQAVPDQIKQVLLNVIGNAEEAMPETGGTITITTELVGENVRILIQDTGKGIRVKDMGSIFEPFFSTKPAVEGTGLGLSVSYGIIKRHGGDITAMSTRGKGTLFTIILPIDGVPGEEDSLTIFK</sequence>
<reference evidence="12" key="2">
    <citation type="submission" date="2022-10" db="EMBL/GenBank/DDBJ databases">
        <authorList>
            <person name="Aronson H.S."/>
        </authorList>
    </citation>
    <scope>NUCLEOTIDE SEQUENCE</scope>
    <source>
        <strain evidence="12">RS19-109</strain>
    </source>
</reference>
<comment type="catalytic activity">
    <reaction evidence="1">
        <text>ATP + protein L-histidine = ADP + protein N-phospho-L-histidine.</text>
        <dbReference type="EC" id="2.7.13.3"/>
    </reaction>
</comment>
<dbReference type="SUPFAM" id="SSF55874">
    <property type="entry name" value="ATPase domain of HSP90 chaperone/DNA topoisomerase II/histidine kinase"/>
    <property type="match status" value="1"/>
</dbReference>
<evidence type="ECO:0000259" key="9">
    <source>
        <dbReference type="PROSITE" id="PS50109"/>
    </source>
</evidence>
<feature type="domain" description="PAS" evidence="10">
    <location>
        <begin position="174"/>
        <end position="218"/>
    </location>
</feature>
<keyword evidence="8" id="KW-0902">Two-component regulatory system</keyword>
<dbReference type="PANTHER" id="PTHR43065">
    <property type="entry name" value="SENSOR HISTIDINE KINASE"/>
    <property type="match status" value="1"/>
</dbReference>
<evidence type="ECO:0000313" key="12">
    <source>
        <dbReference type="EMBL" id="MDG4477085.1"/>
    </source>
</evidence>
<dbReference type="InterPro" id="IPR005467">
    <property type="entry name" value="His_kinase_dom"/>
</dbReference>
<dbReference type="PRINTS" id="PR00344">
    <property type="entry name" value="BCTRLSENSOR"/>
</dbReference>
<dbReference type="SMART" id="SM00091">
    <property type="entry name" value="PAS"/>
    <property type="match status" value="2"/>
</dbReference>
<evidence type="ECO:0000256" key="3">
    <source>
        <dbReference type="ARBA" id="ARBA00022553"/>
    </source>
</evidence>
<dbReference type="Pfam" id="PF08448">
    <property type="entry name" value="PAS_4"/>
    <property type="match status" value="1"/>
</dbReference>
<dbReference type="InterPro" id="IPR013767">
    <property type="entry name" value="PAS_fold"/>
</dbReference>
<keyword evidence="3" id="KW-0597">Phosphoprotein</keyword>
<comment type="caution">
    <text evidence="12">The sequence shown here is derived from an EMBL/GenBank/DDBJ whole genome shotgun (WGS) entry which is preliminary data.</text>
</comment>
<evidence type="ECO:0000256" key="2">
    <source>
        <dbReference type="ARBA" id="ARBA00012438"/>
    </source>
</evidence>
<evidence type="ECO:0000313" key="13">
    <source>
        <dbReference type="Proteomes" id="UP001154240"/>
    </source>
</evidence>
<keyword evidence="13" id="KW-1185">Reference proteome</keyword>
<keyword evidence="4" id="KW-0808">Transferase</keyword>
<accession>A0A9X4MJC5</accession>
<dbReference type="Proteomes" id="UP001154240">
    <property type="component" value="Unassembled WGS sequence"/>
</dbReference>
<proteinExistence type="predicted"/>
<keyword evidence="6" id="KW-0418">Kinase</keyword>
<dbReference type="Pfam" id="PF00512">
    <property type="entry name" value="HisKA"/>
    <property type="match status" value="1"/>
</dbReference>
<dbReference type="AlphaFoldDB" id="A0A9X4MJC5"/>
<feature type="domain" description="Histidine kinase" evidence="9">
    <location>
        <begin position="354"/>
        <end position="564"/>
    </location>
</feature>
<dbReference type="Pfam" id="PF00989">
    <property type="entry name" value="PAS"/>
    <property type="match status" value="1"/>
</dbReference>
<organism evidence="12 13">
    <name type="scientific">Thiovibrio frasassiensis</name>
    <dbReference type="NCBI Taxonomy" id="2984131"/>
    <lineage>
        <taxon>Bacteria</taxon>
        <taxon>Pseudomonadati</taxon>
        <taxon>Thermodesulfobacteriota</taxon>
        <taxon>Desulfobulbia</taxon>
        <taxon>Desulfobulbales</taxon>
        <taxon>Thiovibrionaceae</taxon>
        <taxon>Thiovibrio</taxon>
    </lineage>
</organism>
<dbReference type="InterPro" id="IPR013656">
    <property type="entry name" value="PAS_4"/>
</dbReference>
<evidence type="ECO:0000259" key="10">
    <source>
        <dbReference type="PROSITE" id="PS50112"/>
    </source>
</evidence>
<evidence type="ECO:0000256" key="5">
    <source>
        <dbReference type="ARBA" id="ARBA00022741"/>
    </source>
</evidence>
<name>A0A9X4MJC5_9BACT</name>
<dbReference type="PANTHER" id="PTHR43065:SF46">
    <property type="entry name" value="C4-DICARBOXYLATE TRANSPORT SENSOR PROTEIN DCTB"/>
    <property type="match status" value="1"/>
</dbReference>
<dbReference type="InterPro" id="IPR000700">
    <property type="entry name" value="PAS-assoc_C"/>
</dbReference>
<dbReference type="SUPFAM" id="SSF47384">
    <property type="entry name" value="Homodimeric domain of signal transducing histidine kinase"/>
    <property type="match status" value="1"/>
</dbReference>
<dbReference type="Pfam" id="PF02518">
    <property type="entry name" value="HATPase_c"/>
    <property type="match status" value="1"/>
</dbReference>
<dbReference type="EC" id="2.7.13.3" evidence="2"/>
<evidence type="ECO:0000256" key="7">
    <source>
        <dbReference type="ARBA" id="ARBA00022840"/>
    </source>
</evidence>
<dbReference type="PROSITE" id="PS50109">
    <property type="entry name" value="HIS_KIN"/>
    <property type="match status" value="1"/>
</dbReference>
<gene>
    <name evidence="12" type="ORF">OLX77_13065</name>
</gene>
<dbReference type="InterPro" id="IPR036890">
    <property type="entry name" value="HATPase_C_sf"/>
</dbReference>
<dbReference type="Gene3D" id="3.30.450.20">
    <property type="entry name" value="PAS domain"/>
    <property type="match status" value="2"/>
</dbReference>
<dbReference type="SMART" id="SM00388">
    <property type="entry name" value="HisKA"/>
    <property type="match status" value="1"/>
</dbReference>
<dbReference type="CDD" id="cd00130">
    <property type="entry name" value="PAS"/>
    <property type="match status" value="2"/>
</dbReference>
<dbReference type="SMART" id="SM00387">
    <property type="entry name" value="HATPase_c"/>
    <property type="match status" value="1"/>
</dbReference>
<dbReference type="Gene3D" id="3.30.565.10">
    <property type="entry name" value="Histidine kinase-like ATPase, C-terminal domain"/>
    <property type="match status" value="1"/>
</dbReference>
<reference evidence="12" key="1">
    <citation type="journal article" date="2022" name="bioRxiv">
        <title>Thiovibrio frasassiensisgen. nov., sp. nov., an autotrophic, elemental sulfur disproportionating bacterium isolated from sulfidic karst sediment, and proposal of Thiovibrionaceae fam. nov.</title>
        <authorList>
            <person name="Aronson H."/>
            <person name="Thomas C."/>
            <person name="Bhattacharyya M."/>
            <person name="Eckstein S."/>
            <person name="Jensen S."/>
            <person name="Barco R."/>
            <person name="Macalady J."/>
            <person name="Amend J."/>
        </authorList>
    </citation>
    <scope>NUCLEOTIDE SEQUENCE</scope>
    <source>
        <strain evidence="12">RS19-109</strain>
    </source>
</reference>
<dbReference type="CDD" id="cd00082">
    <property type="entry name" value="HisKA"/>
    <property type="match status" value="1"/>
</dbReference>
<evidence type="ECO:0000259" key="11">
    <source>
        <dbReference type="PROSITE" id="PS50113"/>
    </source>
</evidence>
<feature type="domain" description="PAC" evidence="11">
    <location>
        <begin position="263"/>
        <end position="316"/>
    </location>
</feature>
<dbReference type="NCBIfam" id="TIGR00229">
    <property type="entry name" value="sensory_box"/>
    <property type="match status" value="2"/>
</dbReference>
<protein>
    <recommendedName>
        <fullName evidence="2">histidine kinase</fullName>
        <ecNumber evidence="2">2.7.13.3</ecNumber>
    </recommendedName>
</protein>
<evidence type="ECO:0000256" key="6">
    <source>
        <dbReference type="ARBA" id="ARBA00022777"/>
    </source>
</evidence>
<evidence type="ECO:0000256" key="1">
    <source>
        <dbReference type="ARBA" id="ARBA00000085"/>
    </source>
</evidence>
<dbReference type="InterPro" id="IPR000014">
    <property type="entry name" value="PAS"/>
</dbReference>
<evidence type="ECO:0000256" key="8">
    <source>
        <dbReference type="ARBA" id="ARBA00023012"/>
    </source>
</evidence>
<dbReference type="RefSeq" id="WP_307634049.1">
    <property type="nucleotide sequence ID" value="NZ_JAPHEH010000001.1"/>
</dbReference>
<dbReference type="SUPFAM" id="SSF55785">
    <property type="entry name" value="PYP-like sensor domain (PAS domain)"/>
    <property type="match status" value="2"/>
</dbReference>
<dbReference type="EMBL" id="JAPHEH010000001">
    <property type="protein sequence ID" value="MDG4477085.1"/>
    <property type="molecule type" value="Genomic_DNA"/>
</dbReference>
<dbReference type="GO" id="GO:0005524">
    <property type="term" value="F:ATP binding"/>
    <property type="evidence" value="ECO:0007669"/>
    <property type="project" value="UniProtKB-KW"/>
</dbReference>
<dbReference type="InterPro" id="IPR003594">
    <property type="entry name" value="HATPase_dom"/>
</dbReference>
<evidence type="ECO:0000256" key="4">
    <source>
        <dbReference type="ARBA" id="ARBA00022679"/>
    </source>
</evidence>
<keyword evidence="5" id="KW-0547">Nucleotide-binding</keyword>
<dbReference type="InterPro" id="IPR003661">
    <property type="entry name" value="HisK_dim/P_dom"/>
</dbReference>
<dbReference type="GO" id="GO:0006355">
    <property type="term" value="P:regulation of DNA-templated transcription"/>
    <property type="evidence" value="ECO:0007669"/>
    <property type="project" value="InterPro"/>
</dbReference>
<dbReference type="Gene3D" id="1.10.287.130">
    <property type="match status" value="1"/>
</dbReference>
<dbReference type="PROSITE" id="PS50113">
    <property type="entry name" value="PAC"/>
    <property type="match status" value="1"/>
</dbReference>
<dbReference type="GO" id="GO:0000155">
    <property type="term" value="F:phosphorelay sensor kinase activity"/>
    <property type="evidence" value="ECO:0007669"/>
    <property type="project" value="InterPro"/>
</dbReference>